<dbReference type="OrthoDB" id="9795264at2"/>
<dbReference type="Proteomes" id="UP000198656">
    <property type="component" value="Unassembled WGS sequence"/>
</dbReference>
<gene>
    <name evidence="1" type="ORF">SAMN05443529_12820</name>
</gene>
<name>A0A1G8IBA6_9FIRM</name>
<sequence>MAVTSNKVIRLTFTTVGGKNFSITLPNPRAGLSKAEAEAVMDTIITKNIFITTGGELAEKRDIRVIDTSTNDLYDPPQV</sequence>
<evidence type="ECO:0000313" key="2">
    <source>
        <dbReference type="Proteomes" id="UP000198656"/>
    </source>
</evidence>
<dbReference type="InterPro" id="IPR021321">
    <property type="entry name" value="DUF2922"/>
</dbReference>
<evidence type="ECO:0008006" key="3">
    <source>
        <dbReference type="Google" id="ProtNLM"/>
    </source>
</evidence>
<reference evidence="2" key="1">
    <citation type="submission" date="2016-10" db="EMBL/GenBank/DDBJ databases">
        <authorList>
            <person name="Varghese N."/>
            <person name="Submissions S."/>
        </authorList>
    </citation>
    <scope>NUCLEOTIDE SEQUENCE [LARGE SCALE GENOMIC DNA]</scope>
    <source>
        <strain evidence="2">DSM 8344</strain>
    </source>
</reference>
<organism evidence="1 2">
    <name type="scientific">Desulfosporosinus hippei DSM 8344</name>
    <dbReference type="NCBI Taxonomy" id="1121419"/>
    <lineage>
        <taxon>Bacteria</taxon>
        <taxon>Bacillati</taxon>
        <taxon>Bacillota</taxon>
        <taxon>Clostridia</taxon>
        <taxon>Eubacteriales</taxon>
        <taxon>Desulfitobacteriaceae</taxon>
        <taxon>Desulfosporosinus</taxon>
    </lineage>
</organism>
<proteinExistence type="predicted"/>
<protein>
    <recommendedName>
        <fullName evidence="3">DUF2922 domain-containing protein</fullName>
    </recommendedName>
</protein>
<evidence type="ECO:0000313" key="1">
    <source>
        <dbReference type="EMBL" id="SDI16051.1"/>
    </source>
</evidence>
<dbReference type="Pfam" id="PF11148">
    <property type="entry name" value="DUF2922"/>
    <property type="match status" value="1"/>
</dbReference>
<keyword evidence="2" id="KW-1185">Reference proteome</keyword>
<accession>A0A1G8IBA6</accession>
<dbReference type="STRING" id="1121419.SAMN05443529_12820"/>
<dbReference type="EMBL" id="FNCP01000028">
    <property type="protein sequence ID" value="SDI16051.1"/>
    <property type="molecule type" value="Genomic_DNA"/>
</dbReference>
<dbReference type="RefSeq" id="WP_092335223.1">
    <property type="nucleotide sequence ID" value="NZ_FNCP01000028.1"/>
</dbReference>
<dbReference type="AlphaFoldDB" id="A0A1G8IBA6"/>